<dbReference type="AlphaFoldDB" id="A0A4V1IQK1"/>
<proteinExistence type="predicted"/>
<reference evidence="3" key="1">
    <citation type="journal article" date="2018" name="Nat. Microbiol.">
        <title>Leveraging single-cell genomics to expand the fungal tree of life.</title>
        <authorList>
            <person name="Ahrendt S.R."/>
            <person name="Quandt C.A."/>
            <person name="Ciobanu D."/>
            <person name="Clum A."/>
            <person name="Salamov A."/>
            <person name="Andreopoulos B."/>
            <person name="Cheng J.F."/>
            <person name="Woyke T."/>
            <person name="Pelin A."/>
            <person name="Henrissat B."/>
            <person name="Reynolds N.K."/>
            <person name="Benny G.L."/>
            <person name="Smith M.E."/>
            <person name="James T.Y."/>
            <person name="Grigoriev I.V."/>
        </authorList>
    </citation>
    <scope>NUCLEOTIDE SEQUENCE [LARGE SCALE GENOMIC DNA]</scope>
</reference>
<accession>A0A4V1IQK1</accession>
<sequence length="157" mass="17576">MKGDERFLLRPASELNRQKVQGCGSGRFLAPNDRMVKCIASRRRRVRDQAAGTVSSTRWTHRKQLDENPATEEGELDEKAQICRLMTDGHRTKSTQNTRSRKIGSWMGQLGVSLARSRAPGSVGGHLKEKRQRAPFVGSSKVIPMQEICLKVKDSSD</sequence>
<feature type="region of interest" description="Disordered" evidence="1">
    <location>
        <begin position="49"/>
        <end position="78"/>
    </location>
</feature>
<keyword evidence="3" id="KW-1185">Reference proteome</keyword>
<evidence type="ECO:0000256" key="1">
    <source>
        <dbReference type="SAM" id="MobiDB-lite"/>
    </source>
</evidence>
<organism evidence="2 3">
    <name type="scientific">Blyttiomyces helicus</name>
    <dbReference type="NCBI Taxonomy" id="388810"/>
    <lineage>
        <taxon>Eukaryota</taxon>
        <taxon>Fungi</taxon>
        <taxon>Fungi incertae sedis</taxon>
        <taxon>Chytridiomycota</taxon>
        <taxon>Chytridiomycota incertae sedis</taxon>
        <taxon>Chytridiomycetes</taxon>
        <taxon>Chytridiomycetes incertae sedis</taxon>
        <taxon>Blyttiomyces</taxon>
    </lineage>
</organism>
<protein>
    <submittedName>
        <fullName evidence="2">Uncharacterized protein</fullName>
    </submittedName>
</protein>
<name>A0A4V1IQK1_9FUNG</name>
<gene>
    <name evidence="2" type="ORF">BDK51DRAFT_49433</name>
</gene>
<dbReference type="Proteomes" id="UP000269721">
    <property type="component" value="Unassembled WGS sequence"/>
</dbReference>
<evidence type="ECO:0000313" key="2">
    <source>
        <dbReference type="EMBL" id="RKO86837.1"/>
    </source>
</evidence>
<dbReference type="EMBL" id="KZ997872">
    <property type="protein sequence ID" value="RKO86837.1"/>
    <property type="molecule type" value="Genomic_DNA"/>
</dbReference>
<evidence type="ECO:0000313" key="3">
    <source>
        <dbReference type="Proteomes" id="UP000269721"/>
    </source>
</evidence>